<accession>A0ABN0JZG4</accession>
<evidence type="ECO:0000313" key="1">
    <source>
        <dbReference type="EMBL" id="ENV60973.1"/>
    </source>
</evidence>
<sequence length="184" mass="20914">MNAKVNIQFPEKSFYSAINILDAYSLALDSTTQLKVLISRINKETQRLIELEQESSSTPHSFTDVKSLISVAECLAENYTNIFDSEYEKYKNSSKNISVKFDAADLSEAYGLAHEISSWFSTLLYQIKDELFTIKENSKVLCSAVFTSLERLINIADFLAESFSNTFQGEFEKYDSEWEASKNG</sequence>
<organism evidence="1 2">
    <name type="scientific">Acinetobacter soli NIPH 2899</name>
    <dbReference type="NCBI Taxonomy" id="1217677"/>
    <lineage>
        <taxon>Bacteria</taxon>
        <taxon>Pseudomonadati</taxon>
        <taxon>Pseudomonadota</taxon>
        <taxon>Gammaproteobacteria</taxon>
        <taxon>Moraxellales</taxon>
        <taxon>Moraxellaceae</taxon>
        <taxon>Acinetobacter</taxon>
    </lineage>
</organism>
<keyword evidence="2" id="KW-1185">Reference proteome</keyword>
<name>A0ABN0JZG4_9GAMM</name>
<dbReference type="Proteomes" id="UP000018433">
    <property type="component" value="Unassembled WGS sequence"/>
</dbReference>
<protein>
    <submittedName>
        <fullName evidence="1">Uncharacterized protein</fullName>
    </submittedName>
</protein>
<comment type="caution">
    <text evidence="1">The sequence shown here is derived from an EMBL/GenBank/DDBJ whole genome shotgun (WGS) entry which is preliminary data.</text>
</comment>
<evidence type="ECO:0000313" key="2">
    <source>
        <dbReference type="Proteomes" id="UP000018433"/>
    </source>
</evidence>
<proteinExistence type="predicted"/>
<dbReference type="RefSeq" id="WP_004943317.1">
    <property type="nucleotide sequence ID" value="NZ_KB849643.1"/>
</dbReference>
<reference evidence="1 2" key="1">
    <citation type="submission" date="2013-02" db="EMBL/GenBank/DDBJ databases">
        <title>The Genome Sequence of Acinetobacter soli NIPH 2899.</title>
        <authorList>
            <consortium name="The Broad Institute Genome Sequencing Platform"/>
            <consortium name="The Broad Institute Genome Sequencing Center for Infectious Disease"/>
            <person name="Cerqueira G."/>
            <person name="Feldgarden M."/>
            <person name="Courvalin P."/>
            <person name="Perichon B."/>
            <person name="Grillot-Courvalin C."/>
            <person name="Clermont D."/>
            <person name="Rocha E."/>
            <person name="Yoon E.-J."/>
            <person name="Nemec A."/>
            <person name="Walker B."/>
            <person name="Young S.K."/>
            <person name="Zeng Q."/>
            <person name="Gargeya S."/>
            <person name="Fitzgerald M."/>
            <person name="Haas B."/>
            <person name="Abouelleil A."/>
            <person name="Alvarado L."/>
            <person name="Arachchi H.M."/>
            <person name="Berlin A.M."/>
            <person name="Chapman S.B."/>
            <person name="Dewar J."/>
            <person name="Goldberg J."/>
            <person name="Griggs A."/>
            <person name="Gujja S."/>
            <person name="Hansen M."/>
            <person name="Howarth C."/>
            <person name="Imamovic A."/>
            <person name="Larimer J."/>
            <person name="McCowan C."/>
            <person name="Murphy C."/>
            <person name="Neiman D."/>
            <person name="Pearson M."/>
            <person name="Priest M."/>
            <person name="Roberts A."/>
            <person name="Saif S."/>
            <person name="Shea T."/>
            <person name="Sisk P."/>
            <person name="Sykes S."/>
            <person name="Wortman J."/>
            <person name="Nusbaum C."/>
            <person name="Birren B."/>
        </authorList>
    </citation>
    <scope>NUCLEOTIDE SEQUENCE [LARGE SCALE GENOMIC DNA]</scope>
    <source>
        <strain evidence="1 2">NIPH 2899</strain>
    </source>
</reference>
<dbReference type="EMBL" id="APPV01000006">
    <property type="protein sequence ID" value="ENV60973.1"/>
    <property type="molecule type" value="Genomic_DNA"/>
</dbReference>
<gene>
    <name evidence="1" type="ORF">F950_00218</name>
</gene>